<dbReference type="InterPro" id="IPR006629">
    <property type="entry name" value="LITAF"/>
</dbReference>
<keyword evidence="9" id="KW-1133">Transmembrane helix</keyword>
<dbReference type="SMART" id="SM00714">
    <property type="entry name" value="LITAF"/>
    <property type="match status" value="1"/>
</dbReference>
<dbReference type="GO" id="GO:0098574">
    <property type="term" value="C:cytoplasmic side of lysosomal membrane"/>
    <property type="evidence" value="ECO:0007669"/>
    <property type="project" value="TreeGrafter"/>
</dbReference>
<feature type="domain" description="LITAF" evidence="10">
    <location>
        <begin position="101"/>
        <end position="186"/>
    </location>
</feature>
<keyword evidence="6" id="KW-0862">Zinc</keyword>
<dbReference type="GO" id="GO:0008270">
    <property type="term" value="F:zinc ion binding"/>
    <property type="evidence" value="ECO:0007669"/>
    <property type="project" value="TreeGrafter"/>
</dbReference>
<dbReference type="AlphaFoldDB" id="A0A088S650"/>
<dbReference type="GO" id="GO:0098560">
    <property type="term" value="C:cytoplasmic side of late endosome membrane"/>
    <property type="evidence" value="ECO:0007669"/>
    <property type="project" value="TreeGrafter"/>
</dbReference>
<dbReference type="PROSITE" id="PS51837">
    <property type="entry name" value="LITAF"/>
    <property type="match status" value="1"/>
</dbReference>
<evidence type="ECO:0000256" key="1">
    <source>
        <dbReference type="ARBA" id="ARBA00004125"/>
    </source>
</evidence>
<dbReference type="InterPro" id="IPR037519">
    <property type="entry name" value="LITAF_fam"/>
</dbReference>
<evidence type="ECO:0000259" key="10">
    <source>
        <dbReference type="PROSITE" id="PS51837"/>
    </source>
</evidence>
<organism evidence="11">
    <name type="scientific">Andrias davidianus</name>
    <name type="common">Chinese giant salamander</name>
    <name type="synonym">Sieboldia davidiana</name>
    <dbReference type="NCBI Taxonomy" id="141262"/>
    <lineage>
        <taxon>Eukaryota</taxon>
        <taxon>Metazoa</taxon>
        <taxon>Chordata</taxon>
        <taxon>Craniata</taxon>
        <taxon>Vertebrata</taxon>
        <taxon>Euteleostomi</taxon>
        <taxon>Amphibia</taxon>
        <taxon>Batrachia</taxon>
        <taxon>Caudata</taxon>
        <taxon>Cryptobranchoidea</taxon>
        <taxon>Cryptobranchidae</taxon>
        <taxon>Andrias</taxon>
    </lineage>
</organism>
<evidence type="ECO:0000256" key="7">
    <source>
        <dbReference type="ARBA" id="ARBA00023136"/>
    </source>
</evidence>
<evidence type="ECO:0000256" key="4">
    <source>
        <dbReference type="ARBA" id="ARBA00005975"/>
    </source>
</evidence>
<dbReference type="EMBL" id="KM079078">
    <property type="protein sequence ID" value="AIO04213.1"/>
    <property type="molecule type" value="mRNA"/>
</dbReference>
<reference evidence="11" key="1">
    <citation type="submission" date="2014-07" db="EMBL/GenBank/DDBJ databases">
        <authorList>
            <person name="Jiang N."/>
        </authorList>
    </citation>
    <scope>NUCLEOTIDE SEQUENCE</scope>
    <source>
        <strain evidence="11">Spleen</strain>
    </source>
</reference>
<accession>A0A088S650</accession>
<keyword evidence="9" id="KW-0812">Transmembrane</keyword>
<keyword evidence="5" id="KW-0479">Metal-binding</keyword>
<proteinExistence type="evidence at transcript level"/>
<dbReference type="PANTHER" id="PTHR23292:SF6">
    <property type="entry name" value="FI16602P1-RELATED"/>
    <property type="match status" value="1"/>
</dbReference>
<evidence type="ECO:0000313" key="11">
    <source>
        <dbReference type="EMBL" id="AIO04213.1"/>
    </source>
</evidence>
<dbReference type="GO" id="GO:0005634">
    <property type="term" value="C:nucleus"/>
    <property type="evidence" value="ECO:0007669"/>
    <property type="project" value="TreeGrafter"/>
</dbReference>
<sequence length="187" mass="19592">MTGLGPAAGPPPFAAGGGSYPRPPPYNIKMPGPMLDPGPQAGMASPYPPAPQYSYQAPGHQPKVGMASMAPYPAALHYTSQAVTPAPPIMHEAQHTVIAASSNVGVTYVGIPLTTAPGTVVCPSCQQLVVTRTDTVIGLLPWLLCGGLVVLGLWIGCCLIPFCIEPLKDVNHFCPNCNHLIHRHKLM</sequence>
<comment type="similarity">
    <text evidence="4">Belongs to the CDIP1/LITAF family.</text>
</comment>
<feature type="region of interest" description="Disordered" evidence="8">
    <location>
        <begin position="1"/>
        <end position="47"/>
    </location>
</feature>
<evidence type="ECO:0000256" key="6">
    <source>
        <dbReference type="ARBA" id="ARBA00022833"/>
    </source>
</evidence>
<dbReference type="Pfam" id="PF10601">
    <property type="entry name" value="zf-LITAF-like"/>
    <property type="match status" value="1"/>
</dbReference>
<dbReference type="PANTHER" id="PTHR23292">
    <property type="entry name" value="LIPOPOLYSACCHARIDE-INDUCED TUMOR NECROSIS FACTOR-ALPHA FACTOR"/>
    <property type="match status" value="1"/>
</dbReference>
<evidence type="ECO:0000256" key="2">
    <source>
        <dbReference type="ARBA" id="ARBA00004414"/>
    </source>
</evidence>
<comment type="subcellular location">
    <subcellularLocation>
        <location evidence="1">Endosome membrane</location>
        <topology evidence="1">Peripheral membrane protein</topology>
        <orientation evidence="1">Cytoplasmic side</orientation>
    </subcellularLocation>
    <subcellularLocation>
        <location evidence="2">Late endosome membrane</location>
    </subcellularLocation>
    <subcellularLocation>
        <location evidence="3">Lysosome membrane</location>
        <topology evidence="3">Peripheral membrane protein</topology>
        <orientation evidence="3">Cytoplasmic side</orientation>
    </subcellularLocation>
</comment>
<evidence type="ECO:0000256" key="8">
    <source>
        <dbReference type="SAM" id="MobiDB-lite"/>
    </source>
</evidence>
<feature type="transmembrane region" description="Helical" evidence="9">
    <location>
        <begin position="139"/>
        <end position="164"/>
    </location>
</feature>
<evidence type="ECO:0000256" key="5">
    <source>
        <dbReference type="ARBA" id="ARBA00022723"/>
    </source>
</evidence>
<keyword evidence="7 9" id="KW-0472">Membrane</keyword>
<name>A0A088S650_ANDDA</name>
<evidence type="ECO:0000256" key="3">
    <source>
        <dbReference type="ARBA" id="ARBA00004630"/>
    </source>
</evidence>
<protein>
    <submittedName>
        <fullName evidence="11">Tumor necrosis factor-alpha</fullName>
    </submittedName>
</protein>
<evidence type="ECO:0000256" key="9">
    <source>
        <dbReference type="SAM" id="Phobius"/>
    </source>
</evidence>